<accession>Q2AA68</accession>
<organism evidence="1">
    <name type="scientific">Asparagus officinalis</name>
    <name type="common">Garden asparagus</name>
    <dbReference type="NCBI Taxonomy" id="4686"/>
    <lineage>
        <taxon>Eukaryota</taxon>
        <taxon>Viridiplantae</taxon>
        <taxon>Streptophyta</taxon>
        <taxon>Embryophyta</taxon>
        <taxon>Tracheophyta</taxon>
        <taxon>Spermatophyta</taxon>
        <taxon>Magnoliopsida</taxon>
        <taxon>Liliopsida</taxon>
        <taxon>Asparagales</taxon>
        <taxon>Asparagaceae</taxon>
        <taxon>Asparagoideae</taxon>
        <taxon>Asparagus</taxon>
    </lineage>
</organism>
<dbReference type="AlphaFoldDB" id="Q2AA68"/>
<dbReference type="EMBL" id="AC183434">
    <property type="protein sequence ID" value="ABD63127.1"/>
    <property type="molecule type" value="Genomic_DNA"/>
</dbReference>
<protein>
    <submittedName>
        <fullName evidence="1">Uncharacterized protein</fullName>
    </submittedName>
</protein>
<name>Q2AA68_ASPOF</name>
<evidence type="ECO:0000313" key="1">
    <source>
        <dbReference type="EMBL" id="ABD63127.1"/>
    </source>
</evidence>
<sequence>MALPPHPQVGLAEPAAARAEPATPMKPTAQLEPAPFQAEPAVALSHLAQSSVLRATRLTSRLFGVSLHFVALLLPALNGNGLHTRFCHGLDCEQLHLLSDIFIQTRHILHKDGIFLHRDVQNHRLLLKLRRIFLNGLVEPFAQSVPLIPTLLKKPYWVELLPQ</sequence>
<reference evidence="1" key="1">
    <citation type="submission" date="2006-03" db="EMBL/GenBank/DDBJ databases">
        <title>Comparative Sequence and Genetic Analyses of Asparagus BACs Reveal No Microsynteny with Onion or Rice.</title>
        <authorList>
            <person name="Jernej J."/>
            <person name="Telgmann A."/>
            <person name="Jung C."/>
            <person name="Cheung F."/>
            <person name="Havey M.J."/>
            <person name="Town C.D."/>
        </authorList>
    </citation>
    <scope>NUCLEOTIDE SEQUENCE</scope>
</reference>
<proteinExistence type="predicted"/>
<gene>
    <name evidence="1" type="ORF">18.t00023</name>
</gene>